<accession>A0A843R1S8</accession>
<organism evidence="1 2">
    <name type="scientific">Limosilactobacillus fermentum</name>
    <name type="common">Lactobacillus fermentum</name>
    <dbReference type="NCBI Taxonomy" id="1613"/>
    <lineage>
        <taxon>Bacteria</taxon>
        <taxon>Bacillati</taxon>
        <taxon>Bacillota</taxon>
        <taxon>Bacilli</taxon>
        <taxon>Lactobacillales</taxon>
        <taxon>Lactobacillaceae</taxon>
        <taxon>Limosilactobacillus</taxon>
    </lineage>
</organism>
<reference evidence="1 2" key="1">
    <citation type="submission" date="2019-10" db="EMBL/GenBank/DDBJ databases">
        <title>Genome Sequencing and assembly of Lactobacillus fermentum I2, a lactic acid bacteria.</title>
        <authorList>
            <person name="Lopes L.S."/>
            <person name="Persinoti G.F."/>
            <person name="Riano-Pachon D.M."/>
            <person name="Labate C.A."/>
        </authorList>
    </citation>
    <scope>NUCLEOTIDE SEQUENCE [LARGE SCALE GENOMIC DNA]</scope>
    <source>
        <strain evidence="1 2">I2</strain>
    </source>
</reference>
<keyword evidence="1" id="KW-0413">Isomerase</keyword>
<sequence length="248" mass="28066">MVEPNRIVLNTLIAQVAHDQGVDQITIIKQLLGLGITNFELRREYLRFTLPELAALNQLRLANRLTFFLSVPADLFVDGHVTQDLLQYVAEAQALGVSYLKFNLGQFTDQSVAELPYLAKVVPDSIQLNIENDQTIQNATLATLLNFFKVAKDNQVNIGFVNDLGNWVYTNQDEDETTKALLPYTRYVHLKGYQVEDGKPTTTSFVGSQLDWQNLLKQFDQTLPIALEYPVEEPQLTSDLTTLKDFDI</sequence>
<dbReference type="Gene3D" id="3.20.20.150">
    <property type="entry name" value="Divalent-metal-dependent TIM barrel enzymes"/>
    <property type="match status" value="1"/>
</dbReference>
<dbReference type="SUPFAM" id="SSF51658">
    <property type="entry name" value="Xylose isomerase-like"/>
    <property type="match status" value="1"/>
</dbReference>
<comment type="caution">
    <text evidence="1">The sequence shown here is derived from an EMBL/GenBank/DDBJ whole genome shotgun (WGS) entry which is preliminary data.</text>
</comment>
<dbReference type="GO" id="GO:0016853">
    <property type="term" value="F:isomerase activity"/>
    <property type="evidence" value="ECO:0007669"/>
    <property type="project" value="UniProtKB-KW"/>
</dbReference>
<protein>
    <submittedName>
        <fullName evidence="1">Sugar phosphate isomerase</fullName>
    </submittedName>
</protein>
<proteinExistence type="predicted"/>
<gene>
    <name evidence="1" type="ORF">GC247_08750</name>
</gene>
<evidence type="ECO:0000313" key="2">
    <source>
        <dbReference type="Proteomes" id="UP000466799"/>
    </source>
</evidence>
<dbReference type="EMBL" id="WHJL01000118">
    <property type="protein sequence ID" value="MPQ35944.1"/>
    <property type="molecule type" value="Genomic_DNA"/>
</dbReference>
<dbReference type="AlphaFoldDB" id="A0A843R1S8"/>
<evidence type="ECO:0000313" key="1">
    <source>
        <dbReference type="EMBL" id="MPQ35944.1"/>
    </source>
</evidence>
<name>A0A843R1S8_LIMFE</name>
<dbReference type="Proteomes" id="UP000466799">
    <property type="component" value="Unassembled WGS sequence"/>
</dbReference>
<dbReference type="RefSeq" id="WP_076810796.1">
    <property type="nucleotide sequence ID" value="NZ_CP021790.1"/>
</dbReference>
<dbReference type="InterPro" id="IPR036237">
    <property type="entry name" value="Xyl_isomerase-like_sf"/>
</dbReference>